<dbReference type="PANTHER" id="PTHR22642:SF2">
    <property type="entry name" value="PROTEIN LONG AFTER FAR-RED 3"/>
    <property type="match status" value="1"/>
</dbReference>
<dbReference type="Gene3D" id="3.20.20.140">
    <property type="entry name" value="Metal-dependent hydrolases"/>
    <property type="match status" value="2"/>
</dbReference>
<dbReference type="EMBL" id="JAWLKE010000003">
    <property type="protein sequence ID" value="MDV6230587.1"/>
    <property type="molecule type" value="Genomic_DNA"/>
</dbReference>
<proteinExistence type="predicted"/>
<dbReference type="SUPFAM" id="SSF51556">
    <property type="entry name" value="Metallo-dependent hydrolases"/>
    <property type="match status" value="1"/>
</dbReference>
<dbReference type="InterPro" id="IPR011059">
    <property type="entry name" value="Metal-dep_hydrolase_composite"/>
</dbReference>
<gene>
    <name evidence="2" type="ORF">R3P95_08505</name>
</gene>
<feature type="domain" description="Amidohydrolase 3" evidence="1">
    <location>
        <begin position="41"/>
        <end position="454"/>
    </location>
</feature>
<evidence type="ECO:0000313" key="2">
    <source>
        <dbReference type="EMBL" id="MDV6230587.1"/>
    </source>
</evidence>
<organism evidence="2 3">
    <name type="scientific">Rhodococcus cercidiphylli</name>
    <dbReference type="NCBI Taxonomy" id="489916"/>
    <lineage>
        <taxon>Bacteria</taxon>
        <taxon>Bacillati</taxon>
        <taxon>Actinomycetota</taxon>
        <taxon>Actinomycetes</taxon>
        <taxon>Mycobacteriales</taxon>
        <taxon>Nocardiaceae</taxon>
        <taxon>Rhodococcus</taxon>
    </lineage>
</organism>
<dbReference type="Pfam" id="PF07969">
    <property type="entry name" value="Amidohydro_3"/>
    <property type="match status" value="1"/>
</dbReference>
<keyword evidence="3" id="KW-1185">Reference proteome</keyword>
<dbReference type="PANTHER" id="PTHR22642">
    <property type="entry name" value="IMIDAZOLONEPROPIONASE"/>
    <property type="match status" value="1"/>
</dbReference>
<dbReference type="InterPro" id="IPR013108">
    <property type="entry name" value="Amidohydro_3"/>
</dbReference>
<dbReference type="SUPFAM" id="SSF51338">
    <property type="entry name" value="Composite domain of metallo-dependent hydrolases"/>
    <property type="match status" value="1"/>
</dbReference>
<evidence type="ECO:0000313" key="3">
    <source>
        <dbReference type="Proteomes" id="UP001185899"/>
    </source>
</evidence>
<protein>
    <submittedName>
        <fullName evidence="2">Amidohydrolase family protein</fullName>
    </submittedName>
</protein>
<dbReference type="InterPro" id="IPR032466">
    <property type="entry name" value="Metal_Hydrolase"/>
</dbReference>
<name>A0ABU4AWI1_9NOCA</name>
<dbReference type="Gene3D" id="3.10.310.70">
    <property type="match status" value="1"/>
</dbReference>
<dbReference type="Proteomes" id="UP001185899">
    <property type="component" value="Unassembled WGS sequence"/>
</dbReference>
<dbReference type="Gene3D" id="2.30.40.10">
    <property type="entry name" value="Urease, subunit C, domain 1"/>
    <property type="match status" value="1"/>
</dbReference>
<dbReference type="RefSeq" id="WP_317548023.1">
    <property type="nucleotide sequence ID" value="NZ_JAWLKE010000003.1"/>
</dbReference>
<accession>A0ABU4AWI1</accession>
<evidence type="ECO:0000259" key="1">
    <source>
        <dbReference type="Pfam" id="PF07969"/>
    </source>
</evidence>
<comment type="caution">
    <text evidence="2">The sequence shown here is derived from an EMBL/GenBank/DDBJ whole genome shotgun (WGS) entry which is preliminary data.</text>
</comment>
<sequence length="463" mass="48647">MSDILFRNAEVDGRSGTDVLVVNGTIVAIGPDLRRSTAHSIDARGGALIPGLTDHHLHLHAMAADADSVRCGPPAVRNRTELATSLGRASARGGWIRGVGYIETVAGELDCASLDALYSASPVRIQHRSGAMWMLNSVAVQQVGLASADHPGIERTASGEPTGRLWRADDWLRTRLPSTGPPDLTEVSRTLDAFGITAVTDATPDLTPTSQQAIADAAGSGALRQRVHLLGSPIEGPRPPNVTVGPYKIVLADSDPPDLTELAALIEHIHRSGRAVAAHCVSRENLLILLLALDQVGAVPGDRIEHGALTPEESIPEIRRHGLTVVTQPGFLADRGDDYLRDVDPRDVGDLYRCRSLVDAAVPLALSSDAPYGPSDPWANIASAVRRRTATDAVVGPHETLSATAALAAYLAPADDPGGAPRTVHVGAPADLVLLRLPLGAALEEPSAEHVRMTLPHASDANP</sequence>
<reference evidence="2 3" key="1">
    <citation type="submission" date="2023-10" db="EMBL/GenBank/DDBJ databases">
        <title>Development of a sustainable strategy for remediation of hydrocarbon-contaminated territories based on the waste exchange concept.</title>
        <authorList>
            <person name="Krivoruchko A."/>
        </authorList>
    </citation>
    <scope>NUCLEOTIDE SEQUENCE [LARGE SCALE GENOMIC DNA]</scope>
    <source>
        <strain evidence="2 3">IEGM 1322</strain>
    </source>
</reference>